<keyword evidence="2" id="KW-1185">Reference proteome</keyword>
<dbReference type="Proteomes" id="UP000652761">
    <property type="component" value="Unassembled WGS sequence"/>
</dbReference>
<comment type="caution">
    <text evidence="1">The sequence shown here is derived from an EMBL/GenBank/DDBJ whole genome shotgun (WGS) entry which is preliminary data.</text>
</comment>
<dbReference type="EMBL" id="NMUH01000088">
    <property type="protein sequence ID" value="MQL71109.1"/>
    <property type="molecule type" value="Genomic_DNA"/>
</dbReference>
<gene>
    <name evidence="1" type="ORF">Taro_003401</name>
</gene>
<proteinExistence type="predicted"/>
<organism evidence="1 2">
    <name type="scientific">Colocasia esculenta</name>
    <name type="common">Wild taro</name>
    <name type="synonym">Arum esculentum</name>
    <dbReference type="NCBI Taxonomy" id="4460"/>
    <lineage>
        <taxon>Eukaryota</taxon>
        <taxon>Viridiplantae</taxon>
        <taxon>Streptophyta</taxon>
        <taxon>Embryophyta</taxon>
        <taxon>Tracheophyta</taxon>
        <taxon>Spermatophyta</taxon>
        <taxon>Magnoliopsida</taxon>
        <taxon>Liliopsida</taxon>
        <taxon>Araceae</taxon>
        <taxon>Aroideae</taxon>
        <taxon>Colocasieae</taxon>
        <taxon>Colocasia</taxon>
    </lineage>
</organism>
<protein>
    <submittedName>
        <fullName evidence="1">Uncharacterized protein</fullName>
    </submittedName>
</protein>
<reference evidence="1" key="1">
    <citation type="submission" date="2017-07" db="EMBL/GenBank/DDBJ databases">
        <title>Taro Niue Genome Assembly and Annotation.</title>
        <authorList>
            <person name="Atibalentja N."/>
            <person name="Keating K."/>
            <person name="Fields C.J."/>
        </authorList>
    </citation>
    <scope>NUCLEOTIDE SEQUENCE</scope>
    <source>
        <strain evidence="1">Niue_2</strain>
        <tissue evidence="1">Leaf</tissue>
    </source>
</reference>
<name>A0A843TRT5_COLES</name>
<sequence>MALPRVQPSDSERDRLIYRVQIRRRHPGHRDLVATGWPSPSGSEGDVPVVAFRSPGVPGSRAVPYVPALADGPSGGFSEWVPCVPMLAGLVLVTSQLCHFCGGFPASSLLARCLALEGLSHSGVQLPCKVRVPVVGKLQLFLCRMRGSRAMPYVPALADGPSGGFSKGVSCVPVPAGLVLVTSQLCRFCGGCPTSSLLARCLALEGLSRSERLLPLPGTPILGSLLREYSRLRVCSSRQPTERTLELRGKRCLEFLAQTRQSFVSLPRSTLVPELRREVRCEAAAWPGYGVAYVVCFCGGSISPFTGVEAEARLASRVCGLRVPLLANSSGGLVAVVVMTLPTMFISVNCCPSVHGGYSLAVSSFCGRRWSGLMHTRASGGFRFGVLSAS</sequence>
<accession>A0A843TRT5</accession>
<dbReference type="AlphaFoldDB" id="A0A843TRT5"/>
<evidence type="ECO:0000313" key="1">
    <source>
        <dbReference type="EMBL" id="MQL71109.1"/>
    </source>
</evidence>
<evidence type="ECO:0000313" key="2">
    <source>
        <dbReference type="Proteomes" id="UP000652761"/>
    </source>
</evidence>